<reference evidence="1" key="2">
    <citation type="journal article" date="2015" name="Fish Shellfish Immunol.">
        <title>Early steps in the European eel (Anguilla anguilla)-Vibrio vulnificus interaction in the gills: Role of the RtxA13 toxin.</title>
        <authorList>
            <person name="Callol A."/>
            <person name="Pajuelo D."/>
            <person name="Ebbesson L."/>
            <person name="Teles M."/>
            <person name="MacKenzie S."/>
            <person name="Amaro C."/>
        </authorList>
    </citation>
    <scope>NUCLEOTIDE SEQUENCE</scope>
</reference>
<accession>A0A0E9U8Y4</accession>
<proteinExistence type="predicted"/>
<sequence length="27" mass="3080">MSEFALCTVYLIYNHGYGLVPAEGKFR</sequence>
<reference evidence="1" key="1">
    <citation type="submission" date="2014-11" db="EMBL/GenBank/DDBJ databases">
        <authorList>
            <person name="Amaro Gonzalez C."/>
        </authorList>
    </citation>
    <scope>NUCLEOTIDE SEQUENCE</scope>
</reference>
<organism evidence="1">
    <name type="scientific">Anguilla anguilla</name>
    <name type="common">European freshwater eel</name>
    <name type="synonym">Muraena anguilla</name>
    <dbReference type="NCBI Taxonomy" id="7936"/>
    <lineage>
        <taxon>Eukaryota</taxon>
        <taxon>Metazoa</taxon>
        <taxon>Chordata</taxon>
        <taxon>Craniata</taxon>
        <taxon>Vertebrata</taxon>
        <taxon>Euteleostomi</taxon>
        <taxon>Actinopterygii</taxon>
        <taxon>Neopterygii</taxon>
        <taxon>Teleostei</taxon>
        <taxon>Anguilliformes</taxon>
        <taxon>Anguillidae</taxon>
        <taxon>Anguilla</taxon>
    </lineage>
</organism>
<protein>
    <submittedName>
        <fullName evidence="1">Uncharacterized protein</fullName>
    </submittedName>
</protein>
<evidence type="ECO:0000313" key="1">
    <source>
        <dbReference type="EMBL" id="JAH61645.1"/>
    </source>
</evidence>
<name>A0A0E9U8Y4_ANGAN</name>
<dbReference type="EMBL" id="GBXM01046932">
    <property type="protein sequence ID" value="JAH61645.1"/>
    <property type="molecule type" value="Transcribed_RNA"/>
</dbReference>
<dbReference type="AlphaFoldDB" id="A0A0E9U8Y4"/>